<dbReference type="EMBL" id="JBEDUW010000007">
    <property type="protein sequence ID" value="KAK9911898.1"/>
    <property type="molecule type" value="Genomic_DNA"/>
</dbReference>
<dbReference type="AlphaFoldDB" id="A0AAW1VX09"/>
<keyword evidence="2" id="KW-1185">Reference proteome</keyword>
<sequence length="97" mass="10389">MVAWCSDAVVGLGKAGIRFDFCHGYGQNRDSERGRWWLGMAGHAEEQKATGTVAGGRGSRENARAQSVLARLRDAATRLKEAAEAEWVGATASGQRP</sequence>
<evidence type="ECO:0000313" key="2">
    <source>
        <dbReference type="Proteomes" id="UP001457282"/>
    </source>
</evidence>
<gene>
    <name evidence="1" type="ORF">M0R45_035778</name>
</gene>
<accession>A0AAW1VX09</accession>
<evidence type="ECO:0000313" key="1">
    <source>
        <dbReference type="EMBL" id="KAK9911898.1"/>
    </source>
</evidence>
<dbReference type="Proteomes" id="UP001457282">
    <property type="component" value="Unassembled WGS sequence"/>
</dbReference>
<reference evidence="1 2" key="1">
    <citation type="journal article" date="2023" name="G3 (Bethesda)">
        <title>A chromosome-length genome assembly and annotation of blackberry (Rubus argutus, cv. 'Hillquist').</title>
        <authorList>
            <person name="Bruna T."/>
            <person name="Aryal R."/>
            <person name="Dudchenko O."/>
            <person name="Sargent D.J."/>
            <person name="Mead D."/>
            <person name="Buti M."/>
            <person name="Cavallini A."/>
            <person name="Hytonen T."/>
            <person name="Andres J."/>
            <person name="Pham M."/>
            <person name="Weisz D."/>
            <person name="Mascagni F."/>
            <person name="Usai G."/>
            <person name="Natali L."/>
            <person name="Bassil N."/>
            <person name="Fernandez G.E."/>
            <person name="Lomsadze A."/>
            <person name="Armour M."/>
            <person name="Olukolu B."/>
            <person name="Poorten T."/>
            <person name="Britton C."/>
            <person name="Davik J."/>
            <person name="Ashrafi H."/>
            <person name="Aiden E.L."/>
            <person name="Borodovsky M."/>
            <person name="Worthington M."/>
        </authorList>
    </citation>
    <scope>NUCLEOTIDE SEQUENCE [LARGE SCALE GENOMIC DNA]</scope>
    <source>
        <strain evidence="1">PI 553951</strain>
    </source>
</reference>
<name>A0AAW1VX09_RUBAR</name>
<proteinExistence type="predicted"/>
<organism evidence="1 2">
    <name type="scientific">Rubus argutus</name>
    <name type="common">Southern blackberry</name>
    <dbReference type="NCBI Taxonomy" id="59490"/>
    <lineage>
        <taxon>Eukaryota</taxon>
        <taxon>Viridiplantae</taxon>
        <taxon>Streptophyta</taxon>
        <taxon>Embryophyta</taxon>
        <taxon>Tracheophyta</taxon>
        <taxon>Spermatophyta</taxon>
        <taxon>Magnoliopsida</taxon>
        <taxon>eudicotyledons</taxon>
        <taxon>Gunneridae</taxon>
        <taxon>Pentapetalae</taxon>
        <taxon>rosids</taxon>
        <taxon>fabids</taxon>
        <taxon>Rosales</taxon>
        <taxon>Rosaceae</taxon>
        <taxon>Rosoideae</taxon>
        <taxon>Rosoideae incertae sedis</taxon>
        <taxon>Rubus</taxon>
    </lineage>
</organism>
<comment type="caution">
    <text evidence="1">The sequence shown here is derived from an EMBL/GenBank/DDBJ whole genome shotgun (WGS) entry which is preliminary data.</text>
</comment>
<protein>
    <submittedName>
        <fullName evidence="1">Uncharacterized protein</fullName>
    </submittedName>
</protein>